<dbReference type="WBParaSite" id="MhA1_Contig36.frz3.gene21">
    <property type="protein sequence ID" value="MhA1_Contig36.frz3.gene21"/>
    <property type="gene ID" value="MhA1_Contig36.frz3.gene21"/>
</dbReference>
<keyword evidence="2" id="KW-1185">Reference proteome</keyword>
<protein>
    <submittedName>
        <fullName evidence="3">Uncharacterized protein</fullName>
    </submittedName>
</protein>
<evidence type="ECO:0000313" key="2">
    <source>
        <dbReference type="Proteomes" id="UP000095281"/>
    </source>
</evidence>
<feature type="region of interest" description="Disordered" evidence="1">
    <location>
        <begin position="125"/>
        <end position="155"/>
    </location>
</feature>
<name>A0A1I8BPS3_MELHA</name>
<dbReference type="AlphaFoldDB" id="A0A1I8BPS3"/>
<feature type="compositionally biased region" description="Polar residues" evidence="1">
    <location>
        <begin position="72"/>
        <end position="92"/>
    </location>
</feature>
<evidence type="ECO:0000313" key="3">
    <source>
        <dbReference type="WBParaSite" id="MhA1_Contig36.frz3.gene21"/>
    </source>
</evidence>
<dbReference type="Proteomes" id="UP000095281">
    <property type="component" value="Unplaced"/>
</dbReference>
<proteinExistence type="predicted"/>
<feature type="region of interest" description="Disordered" evidence="1">
    <location>
        <begin position="1"/>
        <end position="55"/>
    </location>
</feature>
<accession>A0A1I8BPS3</accession>
<feature type="compositionally biased region" description="Polar residues" evidence="1">
    <location>
        <begin position="28"/>
        <end position="44"/>
    </location>
</feature>
<sequence>MSSQSSVGSEDSAAPPSVDRQDSDQLKHSQQFRQKQSSIQSQGNPPLAEDESGFFADSVSNSKTVLRAALSCSTASPGRNSSSNNNTQQELNESPPPSARRTSRKSDASLLGVVLINRQKASVASWGSPATAGQEMRAQREADNLDNRGLGIDEVPRPKTAISNIIQIQQQHKASVFSWSSQCSANSVTSSEYNEDSLIFTNNNICDLNKRKDEDFNNNMKKDEINEIKIKEEFKATPEQKEEILENKNIANNNSG</sequence>
<evidence type="ECO:0000256" key="1">
    <source>
        <dbReference type="SAM" id="MobiDB-lite"/>
    </source>
</evidence>
<feature type="region of interest" description="Disordered" evidence="1">
    <location>
        <begin position="72"/>
        <end position="106"/>
    </location>
</feature>
<feature type="compositionally biased region" description="Basic and acidic residues" evidence="1">
    <location>
        <begin position="137"/>
        <end position="146"/>
    </location>
</feature>
<organism evidence="2 3">
    <name type="scientific">Meloidogyne hapla</name>
    <name type="common">Root-knot nematode worm</name>
    <dbReference type="NCBI Taxonomy" id="6305"/>
    <lineage>
        <taxon>Eukaryota</taxon>
        <taxon>Metazoa</taxon>
        <taxon>Ecdysozoa</taxon>
        <taxon>Nematoda</taxon>
        <taxon>Chromadorea</taxon>
        <taxon>Rhabditida</taxon>
        <taxon>Tylenchina</taxon>
        <taxon>Tylenchomorpha</taxon>
        <taxon>Tylenchoidea</taxon>
        <taxon>Meloidogynidae</taxon>
        <taxon>Meloidogyninae</taxon>
        <taxon>Meloidogyne</taxon>
    </lineage>
</organism>
<reference evidence="3" key="1">
    <citation type="submission" date="2016-11" db="UniProtKB">
        <authorList>
            <consortium name="WormBaseParasite"/>
        </authorList>
    </citation>
    <scope>IDENTIFICATION</scope>
</reference>